<reference evidence="2 3" key="1">
    <citation type="journal article" date="2024" name="Proc. Natl. Acad. Sci. U.S.A.">
        <title>The evolutionary genomics of adaptation to stress in wild rhizobium bacteria.</title>
        <authorList>
            <person name="Kehlet-Delgado H."/>
            <person name="Montoya A.P."/>
            <person name="Jensen K.T."/>
            <person name="Wendlandt C.E."/>
            <person name="Dexheimer C."/>
            <person name="Roberts M."/>
            <person name="Torres Martinez L."/>
            <person name="Friesen M.L."/>
            <person name="Griffitts J.S."/>
            <person name="Porter S.S."/>
        </authorList>
    </citation>
    <scope>NUCLEOTIDE SEQUENCE [LARGE SCALE GENOMIC DNA]</scope>
    <source>
        <strain evidence="2 3">M0729</strain>
    </source>
</reference>
<dbReference type="EMBL" id="JAMYPJ010000069">
    <property type="protein sequence ID" value="MER8937252.1"/>
    <property type="molecule type" value="Genomic_DNA"/>
</dbReference>
<dbReference type="Proteomes" id="UP001464387">
    <property type="component" value="Unassembled WGS sequence"/>
</dbReference>
<keyword evidence="3" id="KW-1185">Reference proteome</keyword>
<protein>
    <recommendedName>
        <fullName evidence="1">DUF6894 domain-containing protein</fullName>
    </recommendedName>
</protein>
<organism evidence="2 3">
    <name type="scientific">Mesorhizobium opportunistum</name>
    <dbReference type="NCBI Taxonomy" id="593909"/>
    <lineage>
        <taxon>Bacteria</taxon>
        <taxon>Pseudomonadati</taxon>
        <taxon>Pseudomonadota</taxon>
        <taxon>Alphaproteobacteria</taxon>
        <taxon>Hyphomicrobiales</taxon>
        <taxon>Phyllobacteriaceae</taxon>
        <taxon>Mesorhizobium</taxon>
    </lineage>
</organism>
<feature type="domain" description="DUF6894" evidence="1">
    <location>
        <begin position="3"/>
        <end position="71"/>
    </location>
</feature>
<dbReference type="Pfam" id="PF21834">
    <property type="entry name" value="DUF6894"/>
    <property type="match status" value="1"/>
</dbReference>
<sequence length="78" mass="8945">MARFYFDSGDRDLFFEDEIGVECAGLDEVRRAGFEGLVDLTRESLKSVDGEQLFVEVRNENGDRILRLSLSLQVKLMK</sequence>
<dbReference type="InterPro" id="IPR054189">
    <property type="entry name" value="DUF6894"/>
</dbReference>
<name>A0ABV1YPZ1_9HYPH</name>
<comment type="caution">
    <text evidence="2">The sequence shown here is derived from an EMBL/GenBank/DDBJ whole genome shotgun (WGS) entry which is preliminary data.</text>
</comment>
<evidence type="ECO:0000313" key="3">
    <source>
        <dbReference type="Proteomes" id="UP001464387"/>
    </source>
</evidence>
<proteinExistence type="predicted"/>
<evidence type="ECO:0000313" key="2">
    <source>
        <dbReference type="EMBL" id="MER8937252.1"/>
    </source>
</evidence>
<dbReference type="RefSeq" id="WP_023767902.1">
    <property type="nucleotide sequence ID" value="NZ_CP100477.1"/>
</dbReference>
<gene>
    <name evidence="2" type="ORF">NKI33_30400</name>
</gene>
<accession>A0ABV1YPZ1</accession>
<evidence type="ECO:0000259" key="1">
    <source>
        <dbReference type="Pfam" id="PF21834"/>
    </source>
</evidence>